<dbReference type="NCBIfam" id="TIGR03012">
    <property type="entry name" value="sulf_tusD_dsrE"/>
    <property type="match status" value="1"/>
</dbReference>
<dbReference type="GO" id="GO:0016783">
    <property type="term" value="F:sulfurtransferase activity"/>
    <property type="evidence" value="ECO:0007669"/>
    <property type="project" value="UniProtKB-UniRule"/>
</dbReference>
<proteinExistence type="inferred from homology"/>
<dbReference type="GO" id="GO:1990228">
    <property type="term" value="C:sulfurtransferase complex"/>
    <property type="evidence" value="ECO:0007669"/>
    <property type="project" value="TreeGrafter"/>
</dbReference>
<dbReference type="Pfam" id="PF02635">
    <property type="entry name" value="DsrE"/>
    <property type="match status" value="1"/>
</dbReference>
<evidence type="ECO:0000313" key="8">
    <source>
        <dbReference type="Proteomes" id="UP000092377"/>
    </source>
</evidence>
<keyword evidence="8" id="KW-1185">Reference proteome</keyword>
<comment type="similarity">
    <text evidence="2 6">Belongs to the DsrE/TusD family.</text>
</comment>
<dbReference type="SUPFAM" id="SSF75169">
    <property type="entry name" value="DsrEFH-like"/>
    <property type="match status" value="1"/>
</dbReference>
<dbReference type="HAMAP" id="MF_00390">
    <property type="entry name" value="Thiourid_synth_D"/>
    <property type="match status" value="1"/>
</dbReference>
<dbReference type="GO" id="GO:0002143">
    <property type="term" value="P:tRNA wobble position uridine thiolation"/>
    <property type="evidence" value="ECO:0007669"/>
    <property type="project" value="TreeGrafter"/>
</dbReference>
<dbReference type="InterPro" id="IPR003787">
    <property type="entry name" value="Sulphur_relay_DsrE/F-like"/>
</dbReference>
<accession>A0A1B8H1Y5</accession>
<comment type="function">
    <text evidence="6">Part of a sulfur-relay system required for 2-thiolation of 5-methylaminomethyl-2-thiouridine (mnm(5)s(2)U) at tRNA wobble positions. Accepts sulfur from TusA and transfers it in turn to TusE.</text>
</comment>
<reference evidence="8" key="1">
    <citation type="submission" date="2016-06" db="EMBL/GenBank/DDBJ databases">
        <authorList>
            <person name="Butler K."/>
        </authorList>
    </citation>
    <scope>NUCLEOTIDE SEQUENCE [LARGE SCALE GENOMIC DNA]</scope>
    <source>
        <strain evidence="8">GCSL-Mp20</strain>
    </source>
</reference>
<gene>
    <name evidence="6" type="primary">tusD</name>
    <name evidence="7" type="ORF">AYY18_10310</name>
</gene>
<dbReference type="InterPro" id="IPR027396">
    <property type="entry name" value="DsrEFH-like"/>
</dbReference>
<protein>
    <recommendedName>
        <fullName evidence="6">Sulfurtransferase TusD</fullName>
        <ecNumber evidence="6">2.8.1.-</ecNumber>
    </recommendedName>
    <alternativeName>
        <fullName evidence="6">tRNA 2-thiouridine synthesizing protein D</fullName>
    </alternativeName>
</protein>
<evidence type="ECO:0000256" key="2">
    <source>
        <dbReference type="ARBA" id="ARBA00007067"/>
    </source>
</evidence>
<dbReference type="EC" id="2.8.1.-" evidence="6"/>
<organism evidence="7 8">
    <name type="scientific">Morganella psychrotolerans</name>
    <dbReference type="NCBI Taxonomy" id="368603"/>
    <lineage>
        <taxon>Bacteria</taxon>
        <taxon>Pseudomonadati</taxon>
        <taxon>Pseudomonadota</taxon>
        <taxon>Gammaproteobacteria</taxon>
        <taxon>Enterobacterales</taxon>
        <taxon>Morganellaceae</taxon>
        <taxon>Morganella</taxon>
    </lineage>
</organism>
<dbReference type="Proteomes" id="UP000092377">
    <property type="component" value="Unassembled WGS sequence"/>
</dbReference>
<evidence type="ECO:0000256" key="1">
    <source>
        <dbReference type="ARBA" id="ARBA00004496"/>
    </source>
</evidence>
<comment type="caution">
    <text evidence="7">The sequence shown here is derived from an EMBL/GenBank/DDBJ whole genome shotgun (WGS) entry which is preliminary data.</text>
</comment>
<dbReference type="InterPro" id="IPR017463">
    <property type="entry name" value="Sulphur_relay_TusD/DsrE"/>
</dbReference>
<dbReference type="Gene3D" id="3.40.1260.10">
    <property type="entry name" value="DsrEFH-like"/>
    <property type="match status" value="1"/>
</dbReference>
<comment type="subcellular location">
    <subcellularLocation>
        <location evidence="1 6">Cytoplasm</location>
    </subcellularLocation>
</comment>
<keyword evidence="4 6" id="KW-0808">Transferase</keyword>
<sequence>MTPLSYCLLVTGPAYGTQRAGSALLFAQHLLAAGHRIQCVFFYREGVSNANELTSPANDETDMVRRWQQLAAQGSFTLSVCVAAALRRGVTDEAQAQSQALAGANIAGGFTLSGLGTLAEAMITCDRVIQF</sequence>
<evidence type="ECO:0000313" key="7">
    <source>
        <dbReference type="EMBL" id="OBU03063.1"/>
    </source>
</evidence>
<evidence type="ECO:0000256" key="4">
    <source>
        <dbReference type="ARBA" id="ARBA00022679"/>
    </source>
</evidence>
<dbReference type="PANTHER" id="PTHR34874:SF3">
    <property type="entry name" value="SULFURTRANSFERASE TUSD"/>
    <property type="match status" value="1"/>
</dbReference>
<dbReference type="EMBL" id="LZEY01000059">
    <property type="protein sequence ID" value="OBU03063.1"/>
    <property type="molecule type" value="Genomic_DNA"/>
</dbReference>
<evidence type="ECO:0000256" key="5">
    <source>
        <dbReference type="ARBA" id="ARBA00022694"/>
    </source>
</evidence>
<feature type="active site" description="Cysteine persulfide intermediate" evidence="6">
    <location>
        <position position="81"/>
    </location>
</feature>
<keyword evidence="3 6" id="KW-0963">Cytoplasm</keyword>
<dbReference type="RefSeq" id="WP_067405547.1">
    <property type="nucleotide sequence ID" value="NZ_LZEY01000059.1"/>
</dbReference>
<evidence type="ECO:0000256" key="6">
    <source>
        <dbReference type="HAMAP-Rule" id="MF_00390"/>
    </source>
</evidence>
<dbReference type="GO" id="GO:0097163">
    <property type="term" value="F:sulfur carrier activity"/>
    <property type="evidence" value="ECO:0007669"/>
    <property type="project" value="TreeGrafter"/>
</dbReference>
<dbReference type="NCBIfam" id="NF001237">
    <property type="entry name" value="PRK00207.1"/>
    <property type="match status" value="1"/>
</dbReference>
<comment type="subunit">
    <text evidence="6">Heterohexamer, formed by a dimer of trimers. The hexameric TusBCD complex contains 2 copies each of TusB, TusC and TusD. The TusBCD complex interacts with TusE.</text>
</comment>
<dbReference type="AlphaFoldDB" id="A0A1B8H1Y5"/>
<keyword evidence="5 6" id="KW-0819">tRNA processing</keyword>
<evidence type="ECO:0000256" key="3">
    <source>
        <dbReference type="ARBA" id="ARBA00022490"/>
    </source>
</evidence>
<dbReference type="OrthoDB" id="9787483at2"/>
<dbReference type="FunFam" id="3.40.1260.10:FF:000001">
    <property type="entry name" value="Sulfurtransferase TusD"/>
    <property type="match status" value="1"/>
</dbReference>
<dbReference type="PANTHER" id="PTHR34874">
    <property type="entry name" value="PROTEIN YCHN"/>
    <property type="match status" value="1"/>
</dbReference>
<name>A0A1B8H1Y5_9GAMM</name>